<feature type="transmembrane region" description="Helical" evidence="2">
    <location>
        <begin position="136"/>
        <end position="159"/>
    </location>
</feature>
<organism evidence="3">
    <name type="scientific">Florenciella parvula</name>
    <dbReference type="NCBI Taxonomy" id="236787"/>
    <lineage>
        <taxon>Eukaryota</taxon>
        <taxon>Sar</taxon>
        <taxon>Stramenopiles</taxon>
        <taxon>Ochrophyta</taxon>
        <taxon>Dictyochophyceae</taxon>
        <taxon>Florenciellales</taxon>
        <taxon>Florenciella</taxon>
    </lineage>
</organism>
<keyword evidence="2" id="KW-0472">Membrane</keyword>
<feature type="compositionally biased region" description="Basic and acidic residues" evidence="1">
    <location>
        <begin position="352"/>
        <end position="365"/>
    </location>
</feature>
<feature type="non-terminal residue" evidence="3">
    <location>
        <position position="376"/>
    </location>
</feature>
<feature type="transmembrane region" description="Helical" evidence="2">
    <location>
        <begin position="250"/>
        <end position="274"/>
    </location>
</feature>
<reference evidence="3" key="1">
    <citation type="submission" date="2021-01" db="EMBL/GenBank/DDBJ databases">
        <authorList>
            <person name="Corre E."/>
            <person name="Pelletier E."/>
            <person name="Niang G."/>
            <person name="Scheremetjew M."/>
            <person name="Finn R."/>
            <person name="Kale V."/>
            <person name="Holt S."/>
            <person name="Cochrane G."/>
            <person name="Meng A."/>
            <person name="Brown T."/>
            <person name="Cohen L."/>
        </authorList>
    </citation>
    <scope>NUCLEOTIDE SEQUENCE</scope>
    <source>
        <strain evidence="3">RCC1693</strain>
    </source>
</reference>
<evidence type="ECO:0000256" key="2">
    <source>
        <dbReference type="SAM" id="Phobius"/>
    </source>
</evidence>
<feature type="transmembrane region" description="Helical" evidence="2">
    <location>
        <begin position="94"/>
        <end position="115"/>
    </location>
</feature>
<evidence type="ECO:0000256" key="1">
    <source>
        <dbReference type="SAM" id="MobiDB-lite"/>
    </source>
</evidence>
<keyword evidence="2" id="KW-0812">Transmembrane</keyword>
<sequence>MANDDDDSDSDAAWGVMLKVVSIMSWLIAMAVSLALFFHYENHWRMSRRNFHEKRKAGGLYRCAACAAVVLEGTIFIATLLFSGFKCGFTDWRLVLYQCLAVIVTFSWVLLTLKIRTQLLGFTLGMQFALTWRSSSWVRLSIPVMCPQIIALIAHFIIWTKKSELFFLWVCSCYAMAITGLLVYYTYHLMPFLRNRTRPEGVNPKALDWSTIKLQVTVVSAVLLCVAGVTCVILAPTLRTNLFQTMPSCYLQSIFCIGGLALALIVEMAILSNVSDAAAIYRKYKKMWYSNCLLASKGCVGPCARACAACAAASKDNDEAANNSASSGSKLVIRTLGSSLAAAFSGGGSGVRDGRKTSRAERAETVPEGGGETKAG</sequence>
<keyword evidence="2" id="KW-1133">Transmembrane helix</keyword>
<feature type="transmembrane region" description="Helical" evidence="2">
    <location>
        <begin position="214"/>
        <end position="238"/>
    </location>
</feature>
<dbReference type="EMBL" id="HBGT01007814">
    <property type="protein sequence ID" value="CAD9397541.1"/>
    <property type="molecule type" value="Transcribed_RNA"/>
</dbReference>
<accession>A0A7S2FJY3</accession>
<protein>
    <submittedName>
        <fullName evidence="3">Uncharacterized protein</fullName>
    </submittedName>
</protein>
<feature type="transmembrane region" description="Helical" evidence="2">
    <location>
        <begin position="59"/>
        <end position="82"/>
    </location>
</feature>
<gene>
    <name evidence="3" type="ORF">FPAR1323_LOCUS4228</name>
</gene>
<name>A0A7S2FJY3_9STRA</name>
<proteinExistence type="predicted"/>
<feature type="transmembrane region" description="Helical" evidence="2">
    <location>
        <begin position="165"/>
        <end position="187"/>
    </location>
</feature>
<dbReference type="AlphaFoldDB" id="A0A7S2FJY3"/>
<evidence type="ECO:0000313" key="3">
    <source>
        <dbReference type="EMBL" id="CAD9397541.1"/>
    </source>
</evidence>
<feature type="region of interest" description="Disordered" evidence="1">
    <location>
        <begin position="342"/>
        <end position="376"/>
    </location>
</feature>
<feature type="transmembrane region" description="Helical" evidence="2">
    <location>
        <begin position="12"/>
        <end position="38"/>
    </location>
</feature>